<organism evidence="8 9">
    <name type="scientific">Paralvinella palmiformis</name>
    <dbReference type="NCBI Taxonomy" id="53620"/>
    <lineage>
        <taxon>Eukaryota</taxon>
        <taxon>Metazoa</taxon>
        <taxon>Spiralia</taxon>
        <taxon>Lophotrochozoa</taxon>
        <taxon>Annelida</taxon>
        <taxon>Polychaeta</taxon>
        <taxon>Sedentaria</taxon>
        <taxon>Canalipalpata</taxon>
        <taxon>Terebellida</taxon>
        <taxon>Terebelliformia</taxon>
        <taxon>Alvinellidae</taxon>
        <taxon>Paralvinella</taxon>
    </lineage>
</organism>
<accession>A0AAD9J5H3</accession>
<dbReference type="AlphaFoldDB" id="A0AAD9J5H3"/>
<dbReference type="GO" id="GO:0030170">
    <property type="term" value="F:pyridoxal phosphate binding"/>
    <property type="evidence" value="ECO:0007669"/>
    <property type="project" value="InterPro"/>
</dbReference>
<protein>
    <recommendedName>
        <fullName evidence="10">Tyrosine decarboxylase</fullName>
    </recommendedName>
</protein>
<dbReference type="GO" id="GO:0019752">
    <property type="term" value="P:carboxylic acid metabolic process"/>
    <property type="evidence" value="ECO:0007669"/>
    <property type="project" value="InterPro"/>
</dbReference>
<evidence type="ECO:0008006" key="10">
    <source>
        <dbReference type="Google" id="ProtNLM"/>
    </source>
</evidence>
<dbReference type="GO" id="GO:0016831">
    <property type="term" value="F:carboxy-lyase activity"/>
    <property type="evidence" value="ECO:0007669"/>
    <property type="project" value="UniProtKB-KW"/>
</dbReference>
<sequence>MNSSEFRKRGKEMVDYIADYMENIVTRRVFPEVQPGYLREMLPNTAPRKGETWENIMRDINNAIMPGITHWQHPRFHAYFPAGNSYPSILGDMLSNAIGCNGFSWAASPASTELAILVMDWLAKMIGLPPVFLHENGIGGGVIQAHSCVEKAAMIAMVKMRELDTDDKFSLRGETLQKAIDEDRNLGLIPFFVCATLGTTAVCSFDNLDELGLICERDHLWLHVDAAYAGSALICPEFQPYMKGIEQRHISFLLISVYKAVDFRHTRLGKKFGDLVYSDSRFEVIGEVIMGLVCFRLVNACDDDILFAWNVICEMAVDVLEVRRTRNENNVLKTDEKLESLDLTEEDDEGITDTPSVLTPSPAIVEKPETKHEVELNDVMDEDGVFLYDNKPSIPSSSTSYEENQRPTTSKENFLLRMISDPKCYIARVLKSMYSDTKRQRCDSDG</sequence>
<comment type="cofactor">
    <cofactor evidence="1 6">
        <name>pyridoxal 5'-phosphate</name>
        <dbReference type="ChEBI" id="CHEBI:597326"/>
    </cofactor>
</comment>
<dbReference type="InterPro" id="IPR015424">
    <property type="entry name" value="PyrdxlP-dep_Trfase"/>
</dbReference>
<dbReference type="PANTHER" id="PTHR11999">
    <property type="entry name" value="GROUP II PYRIDOXAL-5-PHOSPHATE DECARBOXYLASE"/>
    <property type="match status" value="1"/>
</dbReference>
<dbReference type="EMBL" id="JAODUP010000609">
    <property type="protein sequence ID" value="KAK2146421.1"/>
    <property type="molecule type" value="Genomic_DNA"/>
</dbReference>
<reference evidence="8" key="1">
    <citation type="journal article" date="2023" name="Mol. Biol. Evol.">
        <title>Third-Generation Sequencing Reveals the Adaptive Role of the Epigenome in Three Deep-Sea Polychaetes.</title>
        <authorList>
            <person name="Perez M."/>
            <person name="Aroh O."/>
            <person name="Sun Y."/>
            <person name="Lan Y."/>
            <person name="Juniper S.K."/>
            <person name="Young C.R."/>
            <person name="Angers B."/>
            <person name="Qian P.Y."/>
        </authorList>
    </citation>
    <scope>NUCLEOTIDE SEQUENCE</scope>
    <source>
        <strain evidence="8">P08H-3</strain>
    </source>
</reference>
<dbReference type="InterPro" id="IPR002129">
    <property type="entry name" value="PyrdxlP-dep_de-COase"/>
</dbReference>
<evidence type="ECO:0000256" key="4">
    <source>
        <dbReference type="ARBA" id="ARBA00022898"/>
    </source>
</evidence>
<comment type="similarity">
    <text evidence="2 6">Belongs to the group II decarboxylase family.</text>
</comment>
<name>A0AAD9J5H3_9ANNE</name>
<evidence type="ECO:0000256" key="1">
    <source>
        <dbReference type="ARBA" id="ARBA00001933"/>
    </source>
</evidence>
<keyword evidence="4 6" id="KW-0663">Pyridoxal phosphate</keyword>
<keyword evidence="9" id="KW-1185">Reference proteome</keyword>
<dbReference type="InterPro" id="IPR015422">
    <property type="entry name" value="PyrdxlP-dep_Trfase_small"/>
</dbReference>
<gene>
    <name evidence="8" type="ORF">LSH36_609g00017</name>
</gene>
<dbReference type="GO" id="GO:0005737">
    <property type="term" value="C:cytoplasm"/>
    <property type="evidence" value="ECO:0007669"/>
    <property type="project" value="TreeGrafter"/>
</dbReference>
<keyword evidence="5 6" id="KW-0456">Lyase</keyword>
<dbReference type="Proteomes" id="UP001208570">
    <property type="component" value="Unassembled WGS sequence"/>
</dbReference>
<dbReference type="InterPro" id="IPR015421">
    <property type="entry name" value="PyrdxlP-dep_Trfase_major"/>
</dbReference>
<comment type="caution">
    <text evidence="8">The sequence shown here is derived from an EMBL/GenBank/DDBJ whole genome shotgun (WGS) entry which is preliminary data.</text>
</comment>
<evidence type="ECO:0000256" key="3">
    <source>
        <dbReference type="ARBA" id="ARBA00022793"/>
    </source>
</evidence>
<dbReference type="PANTHER" id="PTHR11999:SF70">
    <property type="entry name" value="MIP05841P"/>
    <property type="match status" value="1"/>
</dbReference>
<dbReference type="Gene3D" id="3.90.1150.10">
    <property type="entry name" value="Aspartate Aminotransferase, domain 1"/>
    <property type="match status" value="1"/>
</dbReference>
<dbReference type="Gene3D" id="3.40.640.10">
    <property type="entry name" value="Type I PLP-dependent aspartate aminotransferase-like (Major domain)"/>
    <property type="match status" value="1"/>
</dbReference>
<feature type="region of interest" description="Disordered" evidence="7">
    <location>
        <begin position="393"/>
        <end position="412"/>
    </location>
</feature>
<evidence type="ECO:0000256" key="6">
    <source>
        <dbReference type="RuleBase" id="RU000382"/>
    </source>
</evidence>
<evidence type="ECO:0000256" key="7">
    <source>
        <dbReference type="SAM" id="MobiDB-lite"/>
    </source>
</evidence>
<dbReference type="SUPFAM" id="SSF53383">
    <property type="entry name" value="PLP-dependent transferases"/>
    <property type="match status" value="1"/>
</dbReference>
<evidence type="ECO:0000313" key="9">
    <source>
        <dbReference type="Proteomes" id="UP001208570"/>
    </source>
</evidence>
<evidence type="ECO:0000256" key="5">
    <source>
        <dbReference type="ARBA" id="ARBA00023239"/>
    </source>
</evidence>
<dbReference type="FunFam" id="1.20.1340.10:FF:000001">
    <property type="entry name" value="Histidine decarboxylase"/>
    <property type="match status" value="1"/>
</dbReference>
<dbReference type="InterPro" id="IPR010977">
    <property type="entry name" value="Aromatic_deC"/>
</dbReference>
<proteinExistence type="inferred from homology"/>
<dbReference type="Pfam" id="PF00282">
    <property type="entry name" value="Pyridoxal_deC"/>
    <property type="match status" value="1"/>
</dbReference>
<evidence type="ECO:0000256" key="2">
    <source>
        <dbReference type="ARBA" id="ARBA00009533"/>
    </source>
</evidence>
<evidence type="ECO:0000313" key="8">
    <source>
        <dbReference type="EMBL" id="KAK2146421.1"/>
    </source>
</evidence>
<dbReference type="PRINTS" id="PR00800">
    <property type="entry name" value="YHDCRBOXLASE"/>
</dbReference>
<keyword evidence="3" id="KW-0210">Decarboxylase</keyword>
<dbReference type="Gene3D" id="1.20.1340.10">
    <property type="entry name" value="dopa decarboxylase, N-terminal domain"/>
    <property type="match status" value="1"/>
</dbReference>
<dbReference type="GO" id="GO:0006520">
    <property type="term" value="P:amino acid metabolic process"/>
    <property type="evidence" value="ECO:0007669"/>
    <property type="project" value="InterPro"/>
</dbReference>